<dbReference type="FunFam" id="3.40.190.10:FF:000004">
    <property type="entry name" value="Porphobilinogen deaminase"/>
    <property type="match status" value="1"/>
</dbReference>
<evidence type="ECO:0000313" key="11">
    <source>
        <dbReference type="EMBL" id="QSX08829.1"/>
    </source>
</evidence>
<evidence type="ECO:0000256" key="5">
    <source>
        <dbReference type="ARBA" id="ARBA00022679"/>
    </source>
</evidence>
<evidence type="ECO:0000256" key="6">
    <source>
        <dbReference type="ARBA" id="ARBA00023244"/>
    </source>
</evidence>
<feature type="domain" description="Porphobilinogen deaminase C-terminal" evidence="10">
    <location>
        <begin position="229"/>
        <end position="296"/>
    </location>
</feature>
<comment type="similarity">
    <text evidence="3 8">Belongs to the HMBS family.</text>
</comment>
<dbReference type="AlphaFoldDB" id="A0A975AIM5"/>
<dbReference type="GO" id="GO:0005737">
    <property type="term" value="C:cytoplasm"/>
    <property type="evidence" value="ECO:0007669"/>
    <property type="project" value="UniProtKB-UniRule"/>
</dbReference>
<evidence type="ECO:0000259" key="10">
    <source>
        <dbReference type="Pfam" id="PF03900"/>
    </source>
</evidence>
<comment type="pathway">
    <text evidence="2">Porphyrin-containing compound metabolism; protoporphyrin-IX biosynthesis; coproporphyrinogen-III from 5-aminolevulinate: step 2/4.</text>
</comment>
<reference evidence="11" key="1">
    <citation type="submission" date="2021-03" db="EMBL/GenBank/DDBJ databases">
        <title>Alkalibacter marinus sp. nov., isolated from tidal flat sediment.</title>
        <authorList>
            <person name="Namirimu T."/>
            <person name="Yang J.-A."/>
            <person name="Yang S.-H."/>
            <person name="Kim Y.-J."/>
            <person name="Kwon K.K."/>
        </authorList>
    </citation>
    <scope>NUCLEOTIDE SEQUENCE</scope>
    <source>
        <strain evidence="11">ES005</strain>
    </source>
</reference>
<evidence type="ECO:0000256" key="1">
    <source>
        <dbReference type="ARBA" id="ARBA00002869"/>
    </source>
</evidence>
<dbReference type="PANTHER" id="PTHR11557">
    <property type="entry name" value="PORPHOBILINOGEN DEAMINASE"/>
    <property type="match status" value="1"/>
</dbReference>
<evidence type="ECO:0000256" key="3">
    <source>
        <dbReference type="ARBA" id="ARBA00005638"/>
    </source>
</evidence>
<dbReference type="FunFam" id="3.40.190.10:FF:000005">
    <property type="entry name" value="Porphobilinogen deaminase"/>
    <property type="match status" value="1"/>
</dbReference>
<dbReference type="RefSeq" id="WP_207300170.1">
    <property type="nucleotide sequence ID" value="NZ_CP071444.1"/>
</dbReference>
<comment type="function">
    <text evidence="1 8">Tetrapolymerization of the monopyrrole PBG into the hydroxymethylbilane pre-uroporphyrinogen in several discrete steps.</text>
</comment>
<accession>A0A975AIM5</accession>
<evidence type="ECO:0000256" key="4">
    <source>
        <dbReference type="ARBA" id="ARBA00011245"/>
    </source>
</evidence>
<dbReference type="PIRSF" id="PIRSF001438">
    <property type="entry name" value="4pyrrol_synth_OHMeBilane_synth"/>
    <property type="match status" value="1"/>
</dbReference>
<dbReference type="SUPFAM" id="SSF54782">
    <property type="entry name" value="Porphobilinogen deaminase (hydroxymethylbilane synthase), C-terminal domain"/>
    <property type="match status" value="1"/>
</dbReference>
<evidence type="ECO:0000256" key="8">
    <source>
        <dbReference type="HAMAP-Rule" id="MF_00260"/>
    </source>
</evidence>
<dbReference type="EMBL" id="CP071444">
    <property type="protein sequence ID" value="QSX08829.1"/>
    <property type="molecule type" value="Genomic_DNA"/>
</dbReference>
<comment type="subunit">
    <text evidence="4 8">Monomer.</text>
</comment>
<dbReference type="HAMAP" id="MF_00260">
    <property type="entry name" value="Porphobil_deam"/>
    <property type="match status" value="1"/>
</dbReference>
<dbReference type="InterPro" id="IPR022418">
    <property type="entry name" value="Porphobilinogen_deaminase_C"/>
</dbReference>
<comment type="cofactor">
    <cofactor evidence="8">
        <name>dipyrromethane</name>
        <dbReference type="ChEBI" id="CHEBI:60342"/>
    </cofactor>
    <text evidence="8">Binds 1 dipyrromethane group covalently.</text>
</comment>
<keyword evidence="5 8" id="KW-0808">Transferase</keyword>
<dbReference type="Gene3D" id="3.30.160.40">
    <property type="entry name" value="Porphobilinogen deaminase, C-terminal domain"/>
    <property type="match status" value="1"/>
</dbReference>
<evidence type="ECO:0000256" key="2">
    <source>
        <dbReference type="ARBA" id="ARBA00004735"/>
    </source>
</evidence>
<evidence type="ECO:0000256" key="7">
    <source>
        <dbReference type="ARBA" id="ARBA00048169"/>
    </source>
</evidence>
<dbReference type="KEGG" id="alka:J0B03_01725"/>
<keyword evidence="12" id="KW-1185">Reference proteome</keyword>
<dbReference type="PRINTS" id="PR00151">
    <property type="entry name" value="PORPHBDMNASE"/>
</dbReference>
<evidence type="ECO:0000259" key="9">
    <source>
        <dbReference type="Pfam" id="PF01379"/>
    </source>
</evidence>
<dbReference type="Pfam" id="PF01379">
    <property type="entry name" value="Porphobil_deam"/>
    <property type="match status" value="1"/>
</dbReference>
<dbReference type="Gene3D" id="3.40.190.10">
    <property type="entry name" value="Periplasmic binding protein-like II"/>
    <property type="match status" value="2"/>
</dbReference>
<dbReference type="GO" id="GO:0004418">
    <property type="term" value="F:hydroxymethylbilane synthase activity"/>
    <property type="evidence" value="ECO:0007669"/>
    <property type="project" value="UniProtKB-UniRule"/>
</dbReference>
<dbReference type="SUPFAM" id="SSF53850">
    <property type="entry name" value="Periplasmic binding protein-like II"/>
    <property type="match status" value="1"/>
</dbReference>
<dbReference type="Proteomes" id="UP000663499">
    <property type="component" value="Chromosome"/>
</dbReference>
<dbReference type="NCBIfam" id="TIGR00212">
    <property type="entry name" value="hemC"/>
    <property type="match status" value="1"/>
</dbReference>
<evidence type="ECO:0000313" key="12">
    <source>
        <dbReference type="Proteomes" id="UP000663499"/>
    </source>
</evidence>
<dbReference type="GO" id="GO:0006782">
    <property type="term" value="P:protoporphyrinogen IX biosynthetic process"/>
    <property type="evidence" value="ECO:0007669"/>
    <property type="project" value="UniProtKB-UniRule"/>
</dbReference>
<comment type="catalytic activity">
    <reaction evidence="7 8">
        <text>4 porphobilinogen + H2O = hydroxymethylbilane + 4 NH4(+)</text>
        <dbReference type="Rhea" id="RHEA:13185"/>
        <dbReference type="ChEBI" id="CHEBI:15377"/>
        <dbReference type="ChEBI" id="CHEBI:28938"/>
        <dbReference type="ChEBI" id="CHEBI:57845"/>
        <dbReference type="ChEBI" id="CHEBI:58126"/>
        <dbReference type="EC" id="2.5.1.61"/>
    </reaction>
</comment>
<protein>
    <recommendedName>
        <fullName evidence="8">Porphobilinogen deaminase</fullName>
        <shortName evidence="8">PBG</shortName>
        <ecNumber evidence="8">2.5.1.61</ecNumber>
    </recommendedName>
    <alternativeName>
        <fullName evidence="8">Hydroxymethylbilane synthase</fullName>
        <shortName evidence="8">HMBS</shortName>
    </alternativeName>
    <alternativeName>
        <fullName evidence="8">Pre-uroporphyrinogen synthase</fullName>
    </alternativeName>
</protein>
<keyword evidence="6 8" id="KW-0627">Porphyrin biosynthesis</keyword>
<dbReference type="InterPro" id="IPR036803">
    <property type="entry name" value="Porphobilinogen_deaminase_C_sf"/>
</dbReference>
<dbReference type="Pfam" id="PF03900">
    <property type="entry name" value="Porphobil_deamC"/>
    <property type="match status" value="1"/>
</dbReference>
<name>A0A975AIM5_9FIRM</name>
<dbReference type="PANTHER" id="PTHR11557:SF0">
    <property type="entry name" value="PORPHOBILINOGEN DEAMINASE"/>
    <property type="match status" value="1"/>
</dbReference>
<gene>
    <name evidence="8 11" type="primary">hemC</name>
    <name evidence="11" type="ORF">J0B03_01725</name>
</gene>
<sequence>MIIKVGSRGSNLAMTQTKWVMAEIKKHHPEVDCSLHIIKTTGDRIQDVSLDKLGEKGVFVKEIEEALLDGRIDLAVHSMKDMPGQTTPGLRFSAVPKREDPRDGLVLNFGRKSLEELPLGARVATGSKRRGAQLLIHRPDLQLEPIRGNVETRIRKMKEQGFDALVLAMAGLNRLGLAGDLEHVVLPLDVHLVIPSPAQGILGLQIRDEDYKLHEVLMCLEEKTARIQMEAERAFLVGTNGGCHIPMGAYCHLEGDRIRLEGVFGDVKGTYLNRMEMEGTAKDAKMVGLALAKQIKGGTA</sequence>
<organism evidence="11 12">
    <name type="scientific">Alkalibacter rhizosphaerae</name>
    <dbReference type="NCBI Taxonomy" id="2815577"/>
    <lineage>
        <taxon>Bacteria</taxon>
        <taxon>Bacillati</taxon>
        <taxon>Bacillota</taxon>
        <taxon>Clostridia</taxon>
        <taxon>Eubacteriales</taxon>
        <taxon>Eubacteriaceae</taxon>
        <taxon>Alkalibacter</taxon>
    </lineage>
</organism>
<proteinExistence type="inferred from homology"/>
<dbReference type="InterPro" id="IPR022417">
    <property type="entry name" value="Porphobilin_deaminase_N"/>
</dbReference>
<comment type="miscellaneous">
    <text evidence="8">The porphobilinogen subunits are added to the dipyrromethane group.</text>
</comment>
<feature type="modified residue" description="S-(dipyrrolylmethanemethyl)cysteine" evidence="8">
    <location>
        <position position="243"/>
    </location>
</feature>
<feature type="domain" description="Porphobilinogen deaminase N-terminal" evidence="9">
    <location>
        <begin position="3"/>
        <end position="214"/>
    </location>
</feature>
<dbReference type="InterPro" id="IPR000860">
    <property type="entry name" value="HemC"/>
</dbReference>
<dbReference type="EC" id="2.5.1.61" evidence="8"/>